<dbReference type="PROSITE" id="PS50088">
    <property type="entry name" value="ANK_REPEAT"/>
    <property type="match status" value="7"/>
</dbReference>
<proteinExistence type="predicted"/>
<gene>
    <name evidence="4" type="ORF">BB559_002604</name>
</gene>
<dbReference type="Proteomes" id="UP000245699">
    <property type="component" value="Unassembled WGS sequence"/>
</dbReference>
<dbReference type="AlphaFoldDB" id="A0A2T9YTW7"/>
<feature type="repeat" description="ANK" evidence="3">
    <location>
        <begin position="402"/>
        <end position="434"/>
    </location>
</feature>
<name>A0A2T9YTW7_9FUNG</name>
<dbReference type="Gene3D" id="1.25.40.20">
    <property type="entry name" value="Ankyrin repeat-containing domain"/>
    <property type="match status" value="3"/>
</dbReference>
<comment type="caution">
    <text evidence="4">The sequence shown here is derived from an EMBL/GenBank/DDBJ whole genome shotgun (WGS) entry which is preliminary data.</text>
</comment>
<dbReference type="PANTHER" id="PTHR24188">
    <property type="entry name" value="ANKYRIN REPEAT PROTEIN"/>
    <property type="match status" value="1"/>
</dbReference>
<keyword evidence="5" id="KW-1185">Reference proteome</keyword>
<dbReference type="PROSITE" id="PS50297">
    <property type="entry name" value="ANK_REP_REGION"/>
    <property type="match status" value="5"/>
</dbReference>
<organism evidence="4 5">
    <name type="scientific">Furculomyces boomerangus</name>
    <dbReference type="NCBI Taxonomy" id="61424"/>
    <lineage>
        <taxon>Eukaryota</taxon>
        <taxon>Fungi</taxon>
        <taxon>Fungi incertae sedis</taxon>
        <taxon>Zoopagomycota</taxon>
        <taxon>Kickxellomycotina</taxon>
        <taxon>Harpellomycetes</taxon>
        <taxon>Harpellales</taxon>
        <taxon>Harpellaceae</taxon>
        <taxon>Furculomyces</taxon>
    </lineage>
</organism>
<dbReference type="InterPro" id="IPR002110">
    <property type="entry name" value="Ankyrin_rpt"/>
</dbReference>
<reference evidence="4 5" key="1">
    <citation type="journal article" date="2018" name="MBio">
        <title>Comparative Genomics Reveals the Core Gene Toolbox for the Fungus-Insect Symbiosis.</title>
        <authorList>
            <person name="Wang Y."/>
            <person name="Stata M."/>
            <person name="Wang W."/>
            <person name="Stajich J.E."/>
            <person name="White M.M."/>
            <person name="Moncalvo J.M."/>
        </authorList>
    </citation>
    <scope>NUCLEOTIDE SEQUENCE [LARGE SCALE GENOMIC DNA]</scope>
    <source>
        <strain evidence="4 5">AUS-77-4</strain>
    </source>
</reference>
<dbReference type="SMART" id="SM00248">
    <property type="entry name" value="ANK"/>
    <property type="match status" value="10"/>
</dbReference>
<feature type="repeat" description="ANK" evidence="3">
    <location>
        <begin position="492"/>
        <end position="524"/>
    </location>
</feature>
<feature type="repeat" description="ANK" evidence="3">
    <location>
        <begin position="522"/>
        <end position="554"/>
    </location>
</feature>
<dbReference type="Pfam" id="PF12796">
    <property type="entry name" value="Ank_2"/>
    <property type="match status" value="3"/>
</dbReference>
<evidence type="ECO:0000256" key="2">
    <source>
        <dbReference type="ARBA" id="ARBA00023043"/>
    </source>
</evidence>
<evidence type="ECO:0000313" key="5">
    <source>
        <dbReference type="Proteomes" id="UP000245699"/>
    </source>
</evidence>
<sequence length="626" mass="71875">MNFIADYNIISSIFTLSQNPEVRFVSSEFFEISTLNSFRADFLLYKFGKNNVLEIGDNEFTHFPNLLEKQELVLKLLEKGAAPKPNSKQDIFILSIMRGWEKVIEYLLNLFTETTEQEFEFATQKRSSIHNTETPIDVKKLFRYYLPAIDINFNNGEGLKLAIYYKLGCIIKQLLNSHLILPDLTCIQQNMQVLSHPKLNMWGLDLEDLCDVFEEEGINLLKLFFRNGLNNGSVDGSMVCEFSKRGNLKFVKFLAENGFEIEGSCNPFRISILFKHYPISLYLIKRGVNRKIDLGYAIYEPNLGSDTQILYVNNFSLEEASIRGEIKVVQHLIKNGYDVHENNEIALKEASENGHFDIVQCLVESGAEIHADEDWALGMASKSGYFDVVKYLVEKGANIQAREGFAFGIACRNGHLDIVKYLIENGADLKAEEHWNKIFKEKNRHTDVLEYLVERGLEYYWCEYTLLELSCIKGRLDLVQVLVKNGADICIKNRNAIRLACQHKHSEVVKYLIENGADIHTENDYALGWASTNGDLEMVKYLIKNGANVNADDDCALRLASYKEYLEIVKYLIQSGANVHADDDFAFKWAIEKDNLELSKLLSDLNCNTYSENTPIERYNLRKRKR</sequence>
<feature type="repeat" description="ANK" evidence="3">
    <location>
        <begin position="342"/>
        <end position="374"/>
    </location>
</feature>
<keyword evidence="1" id="KW-0677">Repeat</keyword>
<feature type="repeat" description="ANK" evidence="3">
    <location>
        <begin position="462"/>
        <end position="494"/>
    </location>
</feature>
<evidence type="ECO:0000256" key="1">
    <source>
        <dbReference type="ARBA" id="ARBA00022737"/>
    </source>
</evidence>
<keyword evidence="2 3" id="KW-0040">ANK repeat</keyword>
<dbReference type="SUPFAM" id="SSF48403">
    <property type="entry name" value="Ankyrin repeat"/>
    <property type="match status" value="1"/>
</dbReference>
<evidence type="ECO:0000256" key="3">
    <source>
        <dbReference type="PROSITE-ProRule" id="PRU00023"/>
    </source>
</evidence>
<dbReference type="STRING" id="61424.A0A2T9YTW7"/>
<accession>A0A2T9YTW7</accession>
<feature type="repeat" description="ANK" evidence="3">
    <location>
        <begin position="372"/>
        <end position="404"/>
    </location>
</feature>
<dbReference type="InterPro" id="IPR036770">
    <property type="entry name" value="Ankyrin_rpt-contain_sf"/>
</dbReference>
<dbReference type="PANTHER" id="PTHR24188:SF29">
    <property type="entry name" value="GH09064P"/>
    <property type="match status" value="1"/>
</dbReference>
<feature type="repeat" description="ANK" evidence="3">
    <location>
        <begin position="552"/>
        <end position="584"/>
    </location>
</feature>
<evidence type="ECO:0000313" key="4">
    <source>
        <dbReference type="EMBL" id="PVU95792.1"/>
    </source>
</evidence>
<dbReference type="SUPFAM" id="SSF140860">
    <property type="entry name" value="Pseudo ankyrin repeat-like"/>
    <property type="match status" value="1"/>
</dbReference>
<dbReference type="OrthoDB" id="4772757at2759"/>
<dbReference type="EMBL" id="MBFT01000168">
    <property type="protein sequence ID" value="PVU95792.1"/>
    <property type="molecule type" value="Genomic_DNA"/>
</dbReference>
<protein>
    <submittedName>
        <fullName evidence="4">Uncharacterized protein</fullName>
    </submittedName>
</protein>